<dbReference type="RefSeq" id="XP_012570465.1">
    <property type="nucleotide sequence ID" value="XM_012715011.2"/>
</dbReference>
<organism evidence="15 16">
    <name type="scientific">Cicer arietinum</name>
    <name type="common">Chickpea</name>
    <name type="synonym">Garbanzo</name>
    <dbReference type="NCBI Taxonomy" id="3827"/>
    <lineage>
        <taxon>Eukaryota</taxon>
        <taxon>Viridiplantae</taxon>
        <taxon>Streptophyta</taxon>
        <taxon>Embryophyta</taxon>
        <taxon>Tracheophyta</taxon>
        <taxon>Spermatophyta</taxon>
        <taxon>Magnoliopsida</taxon>
        <taxon>eudicotyledons</taxon>
        <taxon>Gunneridae</taxon>
        <taxon>Pentapetalae</taxon>
        <taxon>rosids</taxon>
        <taxon>fabids</taxon>
        <taxon>Fabales</taxon>
        <taxon>Fabaceae</taxon>
        <taxon>Papilionoideae</taxon>
        <taxon>50 kb inversion clade</taxon>
        <taxon>NPAAA clade</taxon>
        <taxon>Hologalegina</taxon>
        <taxon>IRL clade</taxon>
        <taxon>Cicereae</taxon>
        <taxon>Cicer</taxon>
    </lineage>
</organism>
<dbReference type="GO" id="GO:0005524">
    <property type="term" value="F:ATP binding"/>
    <property type="evidence" value="ECO:0007669"/>
    <property type="project" value="InterPro"/>
</dbReference>
<dbReference type="InterPro" id="IPR013210">
    <property type="entry name" value="LRR_N_plant-typ"/>
</dbReference>
<dbReference type="Proteomes" id="UP000087171">
    <property type="component" value="Chromosome Ca4"/>
</dbReference>
<feature type="chain" id="PRO_5010363304" evidence="13">
    <location>
        <begin position="26"/>
        <end position="745"/>
    </location>
</feature>
<accession>A0A1S3E3Y1</accession>
<evidence type="ECO:0000256" key="13">
    <source>
        <dbReference type="SAM" id="SignalP"/>
    </source>
</evidence>
<dbReference type="OrthoDB" id="676979at2759"/>
<dbReference type="eggNOG" id="ENOG502QR3N">
    <property type="taxonomic scope" value="Eukaryota"/>
</dbReference>
<keyword evidence="4 12" id="KW-0812">Transmembrane</keyword>
<dbReference type="SUPFAM" id="SSF52058">
    <property type="entry name" value="L domain-like"/>
    <property type="match status" value="1"/>
</dbReference>
<evidence type="ECO:0000256" key="7">
    <source>
        <dbReference type="ARBA" id="ARBA00022989"/>
    </source>
</evidence>
<dbReference type="STRING" id="3827.A0A1S3E3Y1"/>
<dbReference type="InterPro" id="IPR000719">
    <property type="entry name" value="Prot_kinase_dom"/>
</dbReference>
<reference evidence="16" key="2">
    <citation type="submission" date="2025-08" db="UniProtKB">
        <authorList>
            <consortium name="RefSeq"/>
        </authorList>
    </citation>
    <scope>IDENTIFICATION</scope>
    <source>
        <tissue evidence="16">Etiolated seedlings</tissue>
    </source>
</reference>
<evidence type="ECO:0000256" key="5">
    <source>
        <dbReference type="ARBA" id="ARBA00022729"/>
    </source>
</evidence>
<keyword evidence="6" id="KW-0677">Repeat</keyword>
<evidence type="ECO:0000256" key="2">
    <source>
        <dbReference type="ARBA" id="ARBA00008684"/>
    </source>
</evidence>
<protein>
    <submittedName>
        <fullName evidence="16">Protein STRUBBELIG-RECEPTOR FAMILY 2</fullName>
    </submittedName>
</protein>
<keyword evidence="5 13" id="KW-0732">Signal</keyword>
<evidence type="ECO:0000256" key="3">
    <source>
        <dbReference type="ARBA" id="ARBA00022614"/>
    </source>
</evidence>
<dbReference type="FunFam" id="3.30.200.20:FF:000125">
    <property type="entry name" value="Protein STRUBBELIG-RECEPTOR FAMILY 8"/>
    <property type="match status" value="1"/>
</dbReference>
<dbReference type="Gene3D" id="1.10.510.10">
    <property type="entry name" value="Transferase(Phosphotransferase) domain 1"/>
    <property type="match status" value="1"/>
</dbReference>
<evidence type="ECO:0000256" key="8">
    <source>
        <dbReference type="ARBA" id="ARBA00023136"/>
    </source>
</evidence>
<dbReference type="InterPro" id="IPR011009">
    <property type="entry name" value="Kinase-like_dom_sf"/>
</dbReference>
<evidence type="ECO:0000256" key="6">
    <source>
        <dbReference type="ARBA" id="ARBA00022737"/>
    </source>
</evidence>
<comment type="subcellular location">
    <subcellularLocation>
        <location evidence="1">Membrane</location>
        <topology evidence="1">Single-pass membrane protein</topology>
    </subcellularLocation>
</comment>
<dbReference type="PANTHER" id="PTHR48007">
    <property type="entry name" value="LEUCINE-RICH REPEAT RECEPTOR-LIKE PROTEIN KINASE PXC1"/>
    <property type="match status" value="1"/>
</dbReference>
<keyword evidence="9" id="KW-0675">Receptor</keyword>
<feature type="region of interest" description="Disordered" evidence="11">
    <location>
        <begin position="332"/>
        <end position="357"/>
    </location>
</feature>
<dbReference type="Pfam" id="PF08263">
    <property type="entry name" value="LRRNT_2"/>
    <property type="match status" value="1"/>
</dbReference>
<evidence type="ECO:0000256" key="1">
    <source>
        <dbReference type="ARBA" id="ARBA00004167"/>
    </source>
</evidence>
<dbReference type="KEGG" id="cam:101498175"/>
<dbReference type="GO" id="GO:0016020">
    <property type="term" value="C:membrane"/>
    <property type="evidence" value="ECO:0007669"/>
    <property type="project" value="UniProtKB-SubCell"/>
</dbReference>
<dbReference type="FunFam" id="1.10.510.10:FF:000479">
    <property type="entry name" value="Leucine-rich repeat receptor-like protein kinase"/>
    <property type="match status" value="1"/>
</dbReference>
<dbReference type="InterPro" id="IPR001611">
    <property type="entry name" value="Leu-rich_rpt"/>
</dbReference>
<evidence type="ECO:0000256" key="9">
    <source>
        <dbReference type="ARBA" id="ARBA00023170"/>
    </source>
</evidence>
<dbReference type="SMART" id="SM00220">
    <property type="entry name" value="S_TKc"/>
    <property type="match status" value="1"/>
</dbReference>
<dbReference type="PROSITE" id="PS00108">
    <property type="entry name" value="PROTEIN_KINASE_ST"/>
    <property type="match status" value="1"/>
</dbReference>
<dbReference type="Gene3D" id="3.80.10.10">
    <property type="entry name" value="Ribonuclease Inhibitor"/>
    <property type="match status" value="1"/>
</dbReference>
<dbReference type="PANTHER" id="PTHR48007:SF56">
    <property type="entry name" value="LOW QUALITY PROTEIN: PROTEIN STRUBBELIG-RECEPTOR FAMILY 2"/>
    <property type="match status" value="1"/>
</dbReference>
<dbReference type="GeneID" id="101498175"/>
<comment type="similarity">
    <text evidence="2">Belongs to the protein kinase superfamily. Ser/Thr protein kinase family.</text>
</comment>
<evidence type="ECO:0000256" key="12">
    <source>
        <dbReference type="SAM" id="Phobius"/>
    </source>
</evidence>
<keyword evidence="3" id="KW-0433">Leucine-rich repeat</keyword>
<dbReference type="PaxDb" id="3827-XP_004497928.1"/>
<dbReference type="GO" id="GO:0004672">
    <property type="term" value="F:protein kinase activity"/>
    <property type="evidence" value="ECO:0007669"/>
    <property type="project" value="InterPro"/>
</dbReference>
<dbReference type="InterPro" id="IPR001245">
    <property type="entry name" value="Ser-Thr/Tyr_kinase_cat_dom"/>
</dbReference>
<dbReference type="InterPro" id="IPR032675">
    <property type="entry name" value="LRR_dom_sf"/>
</dbReference>
<evidence type="ECO:0000256" key="11">
    <source>
        <dbReference type="SAM" id="MobiDB-lite"/>
    </source>
</evidence>
<evidence type="ECO:0000259" key="14">
    <source>
        <dbReference type="PROSITE" id="PS50011"/>
    </source>
</evidence>
<dbReference type="FunFam" id="3.80.10.10:FF:000062">
    <property type="entry name" value="protein STRUBBELIG-RECEPTOR FAMILY 3"/>
    <property type="match status" value="1"/>
</dbReference>
<feature type="domain" description="Protein kinase" evidence="14">
    <location>
        <begin position="421"/>
        <end position="701"/>
    </location>
</feature>
<proteinExistence type="inferred from homology"/>
<keyword evidence="7 12" id="KW-1133">Transmembrane helix</keyword>
<keyword evidence="8 12" id="KW-0472">Membrane</keyword>
<evidence type="ECO:0000313" key="16">
    <source>
        <dbReference type="RefSeq" id="XP_012570465.1"/>
    </source>
</evidence>
<evidence type="ECO:0000313" key="15">
    <source>
        <dbReference type="Proteomes" id="UP000087171"/>
    </source>
</evidence>
<dbReference type="SUPFAM" id="SSF56112">
    <property type="entry name" value="Protein kinase-like (PK-like)"/>
    <property type="match status" value="1"/>
</dbReference>
<name>A0A1S3E3Y1_CICAR</name>
<gene>
    <name evidence="16" type="primary">LOC101498175</name>
</gene>
<dbReference type="Pfam" id="PF13855">
    <property type="entry name" value="LRR_8"/>
    <property type="match status" value="1"/>
</dbReference>
<dbReference type="InterPro" id="IPR008271">
    <property type="entry name" value="Ser/Thr_kinase_AS"/>
</dbReference>
<dbReference type="Pfam" id="PF07714">
    <property type="entry name" value="PK_Tyr_Ser-Thr"/>
    <property type="match status" value="1"/>
</dbReference>
<feature type="transmembrane region" description="Helical" evidence="12">
    <location>
        <begin position="296"/>
        <end position="318"/>
    </location>
</feature>
<dbReference type="AlphaFoldDB" id="A0A1S3E3Y1"/>
<keyword evidence="15" id="KW-1185">Reference proteome</keyword>
<dbReference type="Gene3D" id="3.30.200.20">
    <property type="entry name" value="Phosphorylase Kinase, domain 1"/>
    <property type="match status" value="1"/>
</dbReference>
<feature type="compositionally biased region" description="Low complexity" evidence="11">
    <location>
        <begin position="336"/>
        <end position="348"/>
    </location>
</feature>
<dbReference type="Pfam" id="PF00560">
    <property type="entry name" value="LRR_1"/>
    <property type="match status" value="1"/>
</dbReference>
<evidence type="ECO:0000256" key="10">
    <source>
        <dbReference type="ARBA" id="ARBA00023180"/>
    </source>
</evidence>
<reference evidence="15" key="1">
    <citation type="journal article" date="2013" name="Nat. Biotechnol.">
        <title>Draft genome sequence of chickpea (Cicer arietinum) provides a resource for trait improvement.</title>
        <authorList>
            <person name="Varshney R.K."/>
            <person name="Song C."/>
            <person name="Saxena R.K."/>
            <person name="Azam S."/>
            <person name="Yu S."/>
            <person name="Sharpe A.G."/>
            <person name="Cannon S."/>
            <person name="Baek J."/>
            <person name="Rosen B.D."/>
            <person name="Tar'an B."/>
            <person name="Millan T."/>
            <person name="Zhang X."/>
            <person name="Ramsay L.D."/>
            <person name="Iwata A."/>
            <person name="Wang Y."/>
            <person name="Nelson W."/>
            <person name="Farmer A.D."/>
            <person name="Gaur P.M."/>
            <person name="Soderlund C."/>
            <person name="Penmetsa R.V."/>
            <person name="Xu C."/>
            <person name="Bharti A.K."/>
            <person name="He W."/>
            <person name="Winter P."/>
            <person name="Zhao S."/>
            <person name="Hane J.K."/>
            <person name="Carrasquilla-Garcia N."/>
            <person name="Condie J.A."/>
            <person name="Upadhyaya H.D."/>
            <person name="Luo M.C."/>
            <person name="Thudi M."/>
            <person name="Gowda C.L."/>
            <person name="Singh N.P."/>
            <person name="Lichtenzveig J."/>
            <person name="Gali K.K."/>
            <person name="Rubio J."/>
            <person name="Nadarajan N."/>
            <person name="Dolezel J."/>
            <person name="Bansal K.C."/>
            <person name="Xu X."/>
            <person name="Edwards D."/>
            <person name="Zhang G."/>
            <person name="Kahl G."/>
            <person name="Gil J."/>
            <person name="Singh K.B."/>
            <person name="Datta S.K."/>
            <person name="Jackson S.A."/>
            <person name="Wang J."/>
            <person name="Cook D.R."/>
        </authorList>
    </citation>
    <scope>NUCLEOTIDE SEQUENCE [LARGE SCALE GENOMIC DNA]</scope>
    <source>
        <strain evidence="15">cv. CDC Frontier</strain>
    </source>
</reference>
<sequence>MVRNYVYVNLVFAVFSATLISQCLAFTDPLDVTALQEMYKTLNNPQVLQGWSGGDPCEESWTGVACSGSSVIHLKIQRLNLTGYLGASLYNLQNLKIFDVSSNSITGEIPYGLPPNATHINMACNYLSENIPHSLSNMKKLRHLNLSHNFLYGPIGNVFTGLDNLKEMDLSYNNFTGDLPSSFGSLVNLEILFLQNNRFTGSVTYLAELPLIDLNIQENLFSGILPQHFQSIPNLWIGSNMFHAVDGSPSWTFPLDSVPVEHNTSRPPTTQANAIENYAPLNVRKHKKKRMGPGGIAFMVGGGTLLVTGLALFIAIRLNTFHTQRLKSFPLESNHHSSFSSHPFPSNPIREAKEVSSTALDDSLQIPPFNAASLLDPRRLPFQNHKRMGETSRRSFSERDKFNGRTKVYTVAEVELVTNSFSEENLLGVGSLGPVYRAEFPDSKVLAVKNIQMAGLSFSEEEKFLDVVCTASRLKHPNIIALKGYCLEHGQHLLVYDYVRNLTLDDALHSAAYKPLSWGIRLRIALGVAQALDYLHSTFSPPVAHGDLKAANIMLDENLMPRVSDCALAILKPLTNTKAKIRASEIAIRDTGYSSPEHGQLGISNTKSDVFAFGVLLLELLSGRKPFESFMPKEEQYLVNWASTRLHDNESLEQMVDPAIKRTFSSKALSRYADIISLCTQPVKEFRSPMSEIVDSLVSFMQKLNLSKSCGGVAADGTELDPLERSFRTTTSRFMPSPSLSYVSA</sequence>
<evidence type="ECO:0000256" key="4">
    <source>
        <dbReference type="ARBA" id="ARBA00022692"/>
    </source>
</evidence>
<feature type="signal peptide" evidence="13">
    <location>
        <begin position="1"/>
        <end position="25"/>
    </location>
</feature>
<keyword evidence="10" id="KW-0325">Glycoprotein</keyword>
<dbReference type="PROSITE" id="PS50011">
    <property type="entry name" value="PROTEIN_KINASE_DOM"/>
    <property type="match status" value="1"/>
</dbReference>
<dbReference type="InterPro" id="IPR046959">
    <property type="entry name" value="PRK1-6/SRF4-like"/>
</dbReference>